<dbReference type="Proteomes" id="UP000315995">
    <property type="component" value="Chromosome"/>
</dbReference>
<keyword evidence="5" id="KW-1185">Reference proteome</keyword>
<dbReference type="NCBIfam" id="TIGR00172">
    <property type="entry name" value="maf"/>
    <property type="match status" value="1"/>
</dbReference>
<keyword evidence="3" id="KW-0963">Cytoplasm</keyword>
<dbReference type="PANTHER" id="PTHR43213">
    <property type="entry name" value="BIFUNCTIONAL DTTP/UTP PYROPHOSPHATASE/METHYLTRANSFERASE PROTEIN-RELATED"/>
    <property type="match status" value="1"/>
</dbReference>
<organism evidence="4 5">
    <name type="scientific">Persicimonas caeni</name>
    <dbReference type="NCBI Taxonomy" id="2292766"/>
    <lineage>
        <taxon>Bacteria</taxon>
        <taxon>Deltaproteobacteria</taxon>
        <taxon>Bradymonadales</taxon>
        <taxon>Bradymonadaceae</taxon>
        <taxon>Persicimonas</taxon>
    </lineage>
</organism>
<reference evidence="4 5" key="1">
    <citation type="submission" date="2019-06" db="EMBL/GenBank/DDBJ databases">
        <title>Persicimonas caeni gen. nov., sp. nov., a predatory bacterium isolated from solar saltern.</title>
        <authorList>
            <person name="Wang S."/>
        </authorList>
    </citation>
    <scope>NUCLEOTIDE SEQUENCE [LARGE SCALE GENOMIC DNA]</scope>
    <source>
        <strain evidence="4 5">YN101</strain>
    </source>
</reference>
<feature type="site" description="Important for substrate specificity" evidence="3">
    <location>
        <position position="19"/>
    </location>
</feature>
<evidence type="ECO:0000313" key="4">
    <source>
        <dbReference type="EMBL" id="QDG54487.1"/>
    </source>
</evidence>
<protein>
    <recommendedName>
        <fullName evidence="3">dTTP/UTP pyrophosphatase</fullName>
        <shortName evidence="3">dTTPase/UTPase</shortName>
        <ecNumber evidence="3">3.6.1.9</ecNumber>
    </recommendedName>
    <alternativeName>
        <fullName evidence="3">Nucleoside triphosphate pyrophosphatase</fullName>
    </alternativeName>
    <alternativeName>
        <fullName evidence="3">Nucleotide pyrophosphatase</fullName>
        <shortName evidence="3">Nucleotide PPase</shortName>
    </alternativeName>
</protein>
<comment type="subcellular location">
    <subcellularLocation>
        <location evidence="3">Cytoplasm</location>
    </subcellularLocation>
</comment>
<dbReference type="SUPFAM" id="SSF52972">
    <property type="entry name" value="ITPase-like"/>
    <property type="match status" value="1"/>
</dbReference>
<dbReference type="Gene3D" id="3.90.950.10">
    <property type="match status" value="1"/>
</dbReference>
<name>A0A4Y6Q2T2_PERCE</name>
<comment type="caution">
    <text evidence="3">Lacks conserved residue(s) required for the propagation of feature annotation.</text>
</comment>
<accession>A0A4Y6Q2T2</accession>
<dbReference type="PIRSF" id="PIRSF006305">
    <property type="entry name" value="Maf"/>
    <property type="match status" value="1"/>
</dbReference>
<proteinExistence type="inferred from homology"/>
<dbReference type="EMBL" id="CP041186">
    <property type="protein sequence ID" value="QDG54487.1"/>
    <property type="molecule type" value="Genomic_DNA"/>
</dbReference>
<dbReference type="HAMAP" id="MF_00528">
    <property type="entry name" value="Maf"/>
    <property type="match status" value="1"/>
</dbReference>
<comment type="catalytic activity">
    <reaction evidence="3">
        <text>dTTP + H2O = dTMP + diphosphate + H(+)</text>
        <dbReference type="Rhea" id="RHEA:28534"/>
        <dbReference type="ChEBI" id="CHEBI:15377"/>
        <dbReference type="ChEBI" id="CHEBI:15378"/>
        <dbReference type="ChEBI" id="CHEBI:33019"/>
        <dbReference type="ChEBI" id="CHEBI:37568"/>
        <dbReference type="ChEBI" id="CHEBI:63528"/>
        <dbReference type="EC" id="3.6.1.9"/>
    </reaction>
</comment>
<comment type="function">
    <text evidence="3">Nucleoside triphosphate pyrophosphatase that hydrolyzes dTTP and UTP. May have a dual role in cell division arrest and in preventing the incorporation of modified nucleotides into cellular nucleic acids.</text>
</comment>
<dbReference type="CDD" id="cd00555">
    <property type="entry name" value="Maf"/>
    <property type="match status" value="1"/>
</dbReference>
<comment type="similarity">
    <text evidence="3">Belongs to the Maf family. YhdE subfamily.</text>
</comment>
<feature type="site" description="Important for substrate specificity" evidence="3">
    <location>
        <position position="166"/>
    </location>
</feature>
<feature type="active site" description="Proton acceptor" evidence="3">
    <location>
        <position position="81"/>
    </location>
</feature>
<dbReference type="PANTHER" id="PTHR43213:SF5">
    <property type="entry name" value="BIFUNCTIONAL DTTP_UTP PYROPHOSPHATASE_METHYLTRANSFERASE PROTEIN-RELATED"/>
    <property type="match status" value="1"/>
</dbReference>
<gene>
    <name evidence="4" type="ORF">FIV42_28200</name>
</gene>
<dbReference type="GO" id="GO:0036221">
    <property type="term" value="F:UTP diphosphatase activity"/>
    <property type="evidence" value="ECO:0007669"/>
    <property type="project" value="RHEA"/>
</dbReference>
<keyword evidence="3" id="KW-0546">Nucleotide metabolism</keyword>
<dbReference type="RefSeq" id="WP_141200931.1">
    <property type="nucleotide sequence ID" value="NZ_CP041186.1"/>
</dbReference>
<sequence>MAQINDTNRRFILASGSPRRLELMSNLGFEPEVRVSSIPEQRQPEESPTDYTRRLALAKAEDVRDSLEDEDALPDWILAADTIVIFDGEVLEKPADADDAFQMLRNMSGRDHVVETSFCWLQRSTGRSSVCTVQADVEFRELTDEMIHRYLDSGEPFDKAGSYGIQLLGSAFVRSVDGSYFAVVGLPVCEVVEELQKLGGLEGFPFRT</sequence>
<dbReference type="Pfam" id="PF02545">
    <property type="entry name" value="Maf"/>
    <property type="match status" value="1"/>
</dbReference>
<comment type="cofactor">
    <cofactor evidence="1 3">
        <name>a divalent metal cation</name>
        <dbReference type="ChEBI" id="CHEBI:60240"/>
    </cofactor>
</comment>
<evidence type="ECO:0000313" key="5">
    <source>
        <dbReference type="Proteomes" id="UP000315995"/>
    </source>
</evidence>
<keyword evidence="2 3" id="KW-0378">Hydrolase</keyword>
<dbReference type="EC" id="3.6.1.9" evidence="3"/>
<dbReference type="InterPro" id="IPR029001">
    <property type="entry name" value="ITPase-like_fam"/>
</dbReference>
<dbReference type="GO" id="GO:0009117">
    <property type="term" value="P:nucleotide metabolic process"/>
    <property type="evidence" value="ECO:0007669"/>
    <property type="project" value="UniProtKB-KW"/>
</dbReference>
<evidence type="ECO:0000256" key="3">
    <source>
        <dbReference type="HAMAP-Rule" id="MF_00528"/>
    </source>
</evidence>
<evidence type="ECO:0000256" key="1">
    <source>
        <dbReference type="ARBA" id="ARBA00001968"/>
    </source>
</evidence>
<dbReference type="GO" id="GO:0005737">
    <property type="term" value="C:cytoplasm"/>
    <property type="evidence" value="ECO:0007669"/>
    <property type="project" value="UniProtKB-SubCell"/>
</dbReference>
<evidence type="ECO:0000256" key="2">
    <source>
        <dbReference type="ARBA" id="ARBA00022801"/>
    </source>
</evidence>
<feature type="site" description="Important for substrate specificity" evidence="3">
    <location>
        <position position="82"/>
    </location>
</feature>
<dbReference type="OrthoDB" id="9807767at2"/>
<dbReference type="AlphaFoldDB" id="A0A4Y6Q2T2"/>
<dbReference type="InterPro" id="IPR003697">
    <property type="entry name" value="Maf-like"/>
</dbReference>
<dbReference type="GO" id="GO:0036218">
    <property type="term" value="F:dTTP diphosphatase activity"/>
    <property type="evidence" value="ECO:0007669"/>
    <property type="project" value="RHEA"/>
</dbReference>
<accession>A0A5B8YEV3</accession>
<comment type="catalytic activity">
    <reaction evidence="3">
        <text>UTP + H2O = UMP + diphosphate + H(+)</text>
        <dbReference type="Rhea" id="RHEA:29395"/>
        <dbReference type="ChEBI" id="CHEBI:15377"/>
        <dbReference type="ChEBI" id="CHEBI:15378"/>
        <dbReference type="ChEBI" id="CHEBI:33019"/>
        <dbReference type="ChEBI" id="CHEBI:46398"/>
        <dbReference type="ChEBI" id="CHEBI:57865"/>
        <dbReference type="EC" id="3.6.1.9"/>
    </reaction>
</comment>